<comment type="caution">
    <text evidence="1">The sequence shown here is derived from an EMBL/GenBank/DDBJ whole genome shotgun (WGS) entry which is preliminary data.</text>
</comment>
<dbReference type="InterPro" id="IPR025886">
    <property type="entry name" value="PP2-like"/>
</dbReference>
<evidence type="ECO:0000313" key="2">
    <source>
        <dbReference type="Proteomes" id="UP001229421"/>
    </source>
</evidence>
<keyword evidence="2" id="KW-1185">Reference proteome</keyword>
<dbReference type="EMBL" id="JAUHHV010000011">
    <property type="protein sequence ID" value="KAK1408037.1"/>
    <property type="molecule type" value="Genomic_DNA"/>
</dbReference>
<name>A0AAD8JNY8_TARER</name>
<organism evidence="1 2">
    <name type="scientific">Tagetes erecta</name>
    <name type="common">African marigold</name>
    <dbReference type="NCBI Taxonomy" id="13708"/>
    <lineage>
        <taxon>Eukaryota</taxon>
        <taxon>Viridiplantae</taxon>
        <taxon>Streptophyta</taxon>
        <taxon>Embryophyta</taxon>
        <taxon>Tracheophyta</taxon>
        <taxon>Spermatophyta</taxon>
        <taxon>Magnoliopsida</taxon>
        <taxon>eudicotyledons</taxon>
        <taxon>Gunneridae</taxon>
        <taxon>Pentapetalae</taxon>
        <taxon>asterids</taxon>
        <taxon>campanulids</taxon>
        <taxon>Asterales</taxon>
        <taxon>Asteraceae</taxon>
        <taxon>Asteroideae</taxon>
        <taxon>Heliantheae alliance</taxon>
        <taxon>Tageteae</taxon>
        <taxon>Tagetes</taxon>
    </lineage>
</organism>
<protein>
    <submittedName>
        <fullName evidence="1">Uncharacterized protein</fullName>
    </submittedName>
</protein>
<dbReference type="PANTHER" id="PTHR32278:SF111">
    <property type="entry name" value="F-BOX PROTEIN PP2-B12-RELATED"/>
    <property type="match status" value="1"/>
</dbReference>
<accession>A0AAD8JNY8</accession>
<dbReference type="AlphaFoldDB" id="A0AAD8JNY8"/>
<proteinExistence type="predicted"/>
<reference evidence="1" key="1">
    <citation type="journal article" date="2023" name="bioRxiv">
        <title>Improved chromosome-level genome assembly for marigold (Tagetes erecta).</title>
        <authorList>
            <person name="Jiang F."/>
            <person name="Yuan L."/>
            <person name="Wang S."/>
            <person name="Wang H."/>
            <person name="Xu D."/>
            <person name="Wang A."/>
            <person name="Fan W."/>
        </authorList>
    </citation>
    <scope>NUCLEOTIDE SEQUENCE</scope>
    <source>
        <strain evidence="1">WSJ</strain>
        <tissue evidence="1">Leaf</tissue>
    </source>
</reference>
<sequence>MCGTLCCEYRDGRLHGILASTWKKCFKEKRLDHIINHGLERHMEPGSLNTFSTIAYQCLKTNLKERPTMAKIVEELKDALEQQEVFEDMGKKLNFEGMRRIADLLVSPLAYKTQSQLLLLFMKGLLIDNGKTWFSINNKGQHCEAIAVEKCISLDEKRLFTRGENLDSRFQYLLEYKSTQDLSLRIETQFLSLHVTYVINLVYKCQFPPQGCLRIPFRYKLAEMKAYATSCVAHEGERGWLRTELFQFTSTKNQHHFDIQFTSEMRSKEDHVLSYLFYIFIEAVEFRPVDFEENENKVAMQPTDVDNDWRERVPNDYNKIVEDVDKSMTTKEVYALLRRGIYINKSQQWFSISKKSEKRLMLPARAFLPKRKFHLSQRKTWLWKSLPGSRFMEVAECSDNNRLAISLQIDSYLLSSGIKYACYLVFKLPENASVFEGIVITNFTEWVGGNCIYLVTPPHTPVIVLSPDERPSRSRKIKGHPKLRKDGWMEVQVWQFYHRSGRVSFKMDGYLESLKGWNFTGLLVQGFEFRPAKVFSLNYFEGMYM</sequence>
<dbReference type="PANTHER" id="PTHR32278">
    <property type="entry name" value="F-BOX DOMAIN-CONTAINING PROTEIN"/>
    <property type="match status" value="1"/>
</dbReference>
<gene>
    <name evidence="1" type="ORF">QVD17_39667</name>
</gene>
<evidence type="ECO:0000313" key="1">
    <source>
        <dbReference type="EMBL" id="KAK1408037.1"/>
    </source>
</evidence>
<dbReference type="Pfam" id="PF14299">
    <property type="entry name" value="PP2"/>
    <property type="match status" value="1"/>
</dbReference>
<dbReference type="Gene3D" id="1.10.510.10">
    <property type="entry name" value="Transferase(Phosphotransferase) domain 1"/>
    <property type="match status" value="1"/>
</dbReference>
<dbReference type="Proteomes" id="UP001229421">
    <property type="component" value="Unassembled WGS sequence"/>
</dbReference>